<evidence type="ECO:0000313" key="3">
    <source>
        <dbReference type="Proteomes" id="UP000005408"/>
    </source>
</evidence>
<proteinExistence type="predicted"/>
<sequence length="135" mass="15409">MGKCVRCMAGFYGVNCTKTCRYPSYGTDCQQKCYCAEYQCHVIIGCVDIGSGKMTVEFPTSNFLLGCIVCLLLVLVIFKVIKLIPSYRGYYEIRQKLNRQSTQRRYDSINVDVRSPTDTVLQNSLEEQERNDDSV</sequence>
<name>A0A8W8JAE8_MAGGI</name>
<feature type="transmembrane region" description="Helical" evidence="1">
    <location>
        <begin position="63"/>
        <end position="81"/>
    </location>
</feature>
<dbReference type="Gene3D" id="2.170.300.10">
    <property type="entry name" value="Tie2 ligand-binding domain superfamily"/>
    <property type="match status" value="1"/>
</dbReference>
<accession>A0A8W8JAE8</accession>
<evidence type="ECO:0000256" key="1">
    <source>
        <dbReference type="SAM" id="Phobius"/>
    </source>
</evidence>
<dbReference type="EnsemblMetazoa" id="G17876.2">
    <property type="protein sequence ID" value="G17876.2:cds"/>
    <property type="gene ID" value="G17876"/>
</dbReference>
<evidence type="ECO:0000313" key="2">
    <source>
        <dbReference type="EnsemblMetazoa" id="G17876.2:cds"/>
    </source>
</evidence>
<organism evidence="2 3">
    <name type="scientific">Magallana gigas</name>
    <name type="common">Pacific oyster</name>
    <name type="synonym">Crassostrea gigas</name>
    <dbReference type="NCBI Taxonomy" id="29159"/>
    <lineage>
        <taxon>Eukaryota</taxon>
        <taxon>Metazoa</taxon>
        <taxon>Spiralia</taxon>
        <taxon>Lophotrochozoa</taxon>
        <taxon>Mollusca</taxon>
        <taxon>Bivalvia</taxon>
        <taxon>Autobranchia</taxon>
        <taxon>Pteriomorphia</taxon>
        <taxon>Ostreida</taxon>
        <taxon>Ostreoidea</taxon>
        <taxon>Ostreidae</taxon>
        <taxon>Magallana</taxon>
    </lineage>
</organism>
<dbReference type="Proteomes" id="UP000005408">
    <property type="component" value="Unassembled WGS sequence"/>
</dbReference>
<reference evidence="2" key="1">
    <citation type="submission" date="2022-08" db="UniProtKB">
        <authorList>
            <consortium name="EnsemblMetazoa"/>
        </authorList>
    </citation>
    <scope>IDENTIFICATION</scope>
    <source>
        <strain evidence="2">05x7-T-G4-1.051#20</strain>
    </source>
</reference>
<keyword evidence="1" id="KW-1133">Transmembrane helix</keyword>
<keyword evidence="3" id="KW-1185">Reference proteome</keyword>
<dbReference type="AlphaFoldDB" id="A0A8W8JAE8"/>
<protein>
    <submittedName>
        <fullName evidence="2">Uncharacterized protein</fullName>
    </submittedName>
</protein>
<keyword evidence="1" id="KW-0812">Transmembrane</keyword>
<keyword evidence="1" id="KW-0472">Membrane</keyword>